<proteinExistence type="predicted"/>
<organism evidence="2 3">
    <name type="scientific">Microlunatus phosphovorus (strain ATCC 700054 / DSM 10555 / JCM 9379 / NBRC 101784 / NCIMB 13414 / VKM Ac-1990 / NM-1)</name>
    <dbReference type="NCBI Taxonomy" id="1032480"/>
    <lineage>
        <taxon>Bacteria</taxon>
        <taxon>Bacillati</taxon>
        <taxon>Actinomycetota</taxon>
        <taxon>Actinomycetes</taxon>
        <taxon>Propionibacteriales</taxon>
        <taxon>Propionibacteriaceae</taxon>
        <taxon>Microlunatus</taxon>
    </lineage>
</organism>
<dbReference type="Proteomes" id="UP000007947">
    <property type="component" value="Chromosome"/>
</dbReference>
<name>F5XG06_MICPN</name>
<reference evidence="2 3" key="1">
    <citation type="submission" date="2011-05" db="EMBL/GenBank/DDBJ databases">
        <title>Whole genome sequence of Microlunatus phosphovorus NM-1.</title>
        <authorList>
            <person name="Hosoyama A."/>
            <person name="Sasaki K."/>
            <person name="Harada T."/>
            <person name="Igarashi R."/>
            <person name="Kawakoshi A."/>
            <person name="Sasagawa M."/>
            <person name="Fukada J."/>
            <person name="Nakamura S."/>
            <person name="Katano Y."/>
            <person name="Hanada S."/>
            <person name="Kamagata Y."/>
            <person name="Nakamura N."/>
            <person name="Yamazaki S."/>
            <person name="Fujita N."/>
        </authorList>
    </citation>
    <scope>NUCLEOTIDE SEQUENCE [LARGE SCALE GENOMIC DNA]</scope>
    <source>
        <strain evidence="3">ATCC 700054 / DSM 10555 / JCM 9379 / NBRC 101784 / NCIMB 13414 / VKM Ac-1990 / NM-1</strain>
    </source>
</reference>
<evidence type="ECO:0000313" key="3">
    <source>
        <dbReference type="Proteomes" id="UP000007947"/>
    </source>
</evidence>
<keyword evidence="3" id="KW-1185">Reference proteome</keyword>
<dbReference type="HOGENOM" id="CLU_2667017_0_0_11"/>
<evidence type="ECO:0000313" key="2">
    <source>
        <dbReference type="EMBL" id="BAK37940.1"/>
    </source>
</evidence>
<dbReference type="AlphaFoldDB" id="F5XG06"/>
<gene>
    <name evidence="2" type="ordered locus">MLP_49260</name>
</gene>
<evidence type="ECO:0000256" key="1">
    <source>
        <dbReference type="SAM" id="MobiDB-lite"/>
    </source>
</evidence>
<feature type="region of interest" description="Disordered" evidence="1">
    <location>
        <begin position="40"/>
        <end position="59"/>
    </location>
</feature>
<accession>F5XG06</accession>
<protein>
    <submittedName>
        <fullName evidence="2">Uncharacterized protein</fullName>
    </submittedName>
</protein>
<dbReference type="KEGG" id="mph:MLP_49260"/>
<sequence length="75" mass="8320">MMAEIEMQESWCDAALEAAEDRSDDNGVVVNASDSFQSYIGRPGEGGVRDQIQDASRRASARRQIRVEISRRFGA</sequence>
<feature type="compositionally biased region" description="Basic and acidic residues" evidence="1">
    <location>
        <begin position="47"/>
        <end position="57"/>
    </location>
</feature>
<dbReference type="EMBL" id="AP012204">
    <property type="protein sequence ID" value="BAK37940.1"/>
    <property type="molecule type" value="Genomic_DNA"/>
</dbReference>